<reference evidence="3 4" key="1">
    <citation type="submission" date="2016-03" db="EMBL/GenBank/DDBJ databases">
        <authorList>
            <consortium name="Pathogen Informatics"/>
        </authorList>
    </citation>
    <scope>NUCLEOTIDE SEQUENCE [LARGE SCALE GENOMIC DNA]</scope>
    <source>
        <strain evidence="3">e2161</strain>
        <strain evidence="1">E2161</strain>
        <strain evidence="2">E264</strain>
        <strain evidence="4">e264</strain>
    </source>
</reference>
<comment type="caution">
    <text evidence="2">The sequence shown here is derived from an EMBL/GenBank/DDBJ whole genome shotgun (WGS) entry which is preliminary data.</text>
</comment>
<protein>
    <submittedName>
        <fullName evidence="2">Uncharacterized protein</fullName>
    </submittedName>
</protein>
<evidence type="ECO:0000313" key="2">
    <source>
        <dbReference type="EMBL" id="SAC86066.1"/>
    </source>
</evidence>
<dbReference type="GeneID" id="93155463"/>
<keyword evidence="3" id="KW-1185">Reference proteome</keyword>
<dbReference type="RefSeq" id="WP_063617091.1">
    <property type="nucleotide sequence ID" value="NZ_FKDD01000018.1"/>
</dbReference>
<organism evidence="2 4">
    <name type="scientific">Enterobacter roggenkampii</name>
    <dbReference type="NCBI Taxonomy" id="1812935"/>
    <lineage>
        <taxon>Bacteria</taxon>
        <taxon>Pseudomonadati</taxon>
        <taxon>Pseudomonadota</taxon>
        <taxon>Gammaproteobacteria</taxon>
        <taxon>Enterobacterales</taxon>
        <taxon>Enterobacteriaceae</taxon>
        <taxon>Enterobacter</taxon>
        <taxon>Enterobacter cloacae complex</taxon>
    </lineage>
</organism>
<dbReference type="Proteomes" id="UP000077063">
    <property type="component" value="Unassembled WGS sequence"/>
</dbReference>
<dbReference type="EMBL" id="FKDK01000035">
    <property type="protein sequence ID" value="SAB52719.1"/>
    <property type="molecule type" value="Genomic_DNA"/>
</dbReference>
<evidence type="ECO:0000313" key="1">
    <source>
        <dbReference type="EMBL" id="SAB52719.1"/>
    </source>
</evidence>
<name>A0ABD7KL27_9ENTR</name>
<dbReference type="EMBL" id="FKDD01000018">
    <property type="protein sequence ID" value="SAC86066.1"/>
    <property type="molecule type" value="Genomic_DNA"/>
</dbReference>
<evidence type="ECO:0000313" key="3">
    <source>
        <dbReference type="Proteomes" id="UP000077063"/>
    </source>
</evidence>
<sequence length="148" mass="16397">MTIQERISYVIPIAVVEDTSGIPILVYEFDEWSGEADIAFGVFFIGLHAGKDYIVAVKVLSEDHNETLIAIDSDEFMNKRSFRVSASPDGETVVSASLKVNFDNVKVENPGIYEVQAVLIDASTKKILSVASSFFDIKPTGMIRNEFR</sequence>
<proteinExistence type="predicted"/>
<dbReference type="Proteomes" id="UP000077278">
    <property type="component" value="Unassembled WGS sequence"/>
</dbReference>
<evidence type="ECO:0000313" key="4">
    <source>
        <dbReference type="Proteomes" id="UP000077278"/>
    </source>
</evidence>
<gene>
    <name evidence="2" type="ORF">SAMEA2273136_03666</name>
    <name evidence="1" type="ORF">SAMEA2273443_04996</name>
</gene>
<accession>A0ABD7KL27</accession>
<dbReference type="AlphaFoldDB" id="A0ABD7KL27"/>